<keyword evidence="5" id="KW-1185">Reference proteome</keyword>
<keyword evidence="1 4" id="KW-0378">Hydrolase</keyword>
<organism evidence="4 5">
    <name type="scientific">Chryseosolibacter indicus</name>
    <dbReference type="NCBI Taxonomy" id="2782351"/>
    <lineage>
        <taxon>Bacteria</taxon>
        <taxon>Pseudomonadati</taxon>
        <taxon>Bacteroidota</taxon>
        <taxon>Cytophagia</taxon>
        <taxon>Cytophagales</taxon>
        <taxon>Chryseotaleaceae</taxon>
        <taxon>Chryseosolibacter</taxon>
    </lineage>
</organism>
<evidence type="ECO:0000259" key="2">
    <source>
        <dbReference type="Pfam" id="PF00144"/>
    </source>
</evidence>
<dbReference type="PANTHER" id="PTHR43283:SF11">
    <property type="entry name" value="BETA-LACTAMASE-RELATED DOMAIN-CONTAINING PROTEIN"/>
    <property type="match status" value="1"/>
</dbReference>
<accession>A0ABS5VW99</accession>
<dbReference type="InterPro" id="IPR017853">
    <property type="entry name" value="GH"/>
</dbReference>
<dbReference type="SUPFAM" id="SSF56601">
    <property type="entry name" value="beta-lactamase/transpeptidase-like"/>
    <property type="match status" value="1"/>
</dbReference>
<name>A0ABS5VW99_9BACT</name>
<evidence type="ECO:0000256" key="1">
    <source>
        <dbReference type="ARBA" id="ARBA00022801"/>
    </source>
</evidence>
<gene>
    <name evidence="4" type="ORF">KK060_17520</name>
</gene>
<proteinExistence type="predicted"/>
<dbReference type="InterPro" id="IPR001466">
    <property type="entry name" value="Beta-lactam-related"/>
</dbReference>
<dbReference type="Gene3D" id="3.40.710.10">
    <property type="entry name" value="DD-peptidase/beta-lactamase superfamily"/>
    <property type="match status" value="1"/>
</dbReference>
<dbReference type="SUPFAM" id="SSF51445">
    <property type="entry name" value="(Trans)glycosidases"/>
    <property type="match status" value="1"/>
</dbReference>
<evidence type="ECO:0000259" key="3">
    <source>
        <dbReference type="Pfam" id="PF00933"/>
    </source>
</evidence>
<dbReference type="RefSeq" id="WP_254155051.1">
    <property type="nucleotide sequence ID" value="NZ_JAHESD010000046.1"/>
</dbReference>
<dbReference type="Proteomes" id="UP000772618">
    <property type="component" value="Unassembled WGS sequence"/>
</dbReference>
<feature type="domain" description="Beta-lactamase-related" evidence="2">
    <location>
        <begin position="625"/>
        <end position="975"/>
    </location>
</feature>
<sequence>MNAFISMTFVVELFFETSDFNNLKLISLTAAIIKMIQKSFLTYFLILIVLSSAQAQKSKKEHWVDSVFNELSESEKIAQMFLIQASSHWEDNKLQDVEREIRTETVGGVVFTTGHPLKQLEATRNFQSVAKVPLFIAQDIPNGLGSLLDSTITFPTPLALGATTSDSSLWVMSKEIARQLKMLGVNMNIGLNANLATRTDITPRSATFGEERFLVTRKALTFLKAMQSEGILTCAKYFPIEGITITDIEKDVPVLHSFVDSLNAYPFGQLFKQGLPAVMPASKDLPLFYESKKAARKNDYSGAVLSSSFAGDWIRKQMKFNGLVVIDINTLEAASDRLKNGDAELFAFQAGNDVFITSGNIDPAIRKIRRLLKKEKQYEAQLENSVKKILGVKYDAQLYQKRELNTDNLLLKLNKETTKVLQQKIFRETITVVKNTDNTIPILSLENKKFASIVVGDTAKFNDFHRLVSKYVKSKRISVRSEKDVNRVQNIINSHDVVIVAFTSLTTEAITQQVAEILKTKKIDQQVIAVDLGAPGFGKYVNDLPVIVEAYAAQQPLMTLIPQVIFGGIASQGILPASLGTLQAGTGIKTKSLNRLGYSIPEDVGMSGNALKKIESIAKEAISIGATPGCHVLVARDGKIVYEKSFGYLTYENQTPVTDSTIYDLASVTKVSATLQTTMFMHDRGLIDIYKKARIYLPELGKSNKKDFTLKDILTHQAGLWPFLPFWAQTMKDSNYLPEYYAKEPSLRYPYVVADHLYASSAIRDTVWNWIVKAKIREKPQRTPYDYRYSDMGFYVLQRLGEKILNQPIEDFLEQNLYEPLGAYTTGYLPLMRYPISRIAPTENDKLFRKSLLIGTVHDQGAAMLGGVAGHAGLFSTANDLAKLGQMLLQEGEYGGYRYYQPETVRLFTQRQFETSRRGLGWDKPIPNDINSPTSLYASPRTFGHTGFTGTCIWVDPQFNLVYIFLSNRVHPDMTNNKLLNANIRSRIQDAIYESIFDYCVKNKTEITAEPNF</sequence>
<dbReference type="Pfam" id="PF00144">
    <property type="entry name" value="Beta-lactamase"/>
    <property type="match status" value="1"/>
</dbReference>
<evidence type="ECO:0000313" key="5">
    <source>
        <dbReference type="Proteomes" id="UP000772618"/>
    </source>
</evidence>
<feature type="domain" description="Glycoside hydrolase family 3 N-terminal" evidence="3">
    <location>
        <begin position="75"/>
        <end position="391"/>
    </location>
</feature>
<dbReference type="Pfam" id="PF00933">
    <property type="entry name" value="Glyco_hydro_3"/>
    <property type="match status" value="1"/>
</dbReference>
<dbReference type="PANTHER" id="PTHR43283">
    <property type="entry name" value="BETA-LACTAMASE-RELATED"/>
    <property type="match status" value="1"/>
</dbReference>
<reference evidence="4 5" key="1">
    <citation type="submission" date="2021-05" db="EMBL/GenBank/DDBJ databases">
        <title>A Polyphasic approach of four new species of the genus Ohtaekwangia: Ohtaekwangia histidinii sp. nov., Ohtaekwangia cretensis sp. nov., Ohtaekwangia indiensis sp. nov., Ohtaekwangia reichenbachii sp. nov. from diverse environment.</title>
        <authorList>
            <person name="Octaviana S."/>
        </authorList>
    </citation>
    <scope>NUCLEOTIDE SEQUENCE [LARGE SCALE GENOMIC DNA]</scope>
    <source>
        <strain evidence="4 5">PWU20</strain>
    </source>
</reference>
<comment type="caution">
    <text evidence="4">The sequence shown here is derived from an EMBL/GenBank/DDBJ whole genome shotgun (WGS) entry which is preliminary data.</text>
</comment>
<evidence type="ECO:0000313" key="4">
    <source>
        <dbReference type="EMBL" id="MBT1705097.1"/>
    </source>
</evidence>
<dbReference type="InterPro" id="IPR001764">
    <property type="entry name" value="Glyco_hydro_3_N"/>
</dbReference>
<dbReference type="InterPro" id="IPR012338">
    <property type="entry name" value="Beta-lactam/transpept-like"/>
</dbReference>
<dbReference type="InterPro" id="IPR036962">
    <property type="entry name" value="Glyco_hydro_3_N_sf"/>
</dbReference>
<protein>
    <submittedName>
        <fullName evidence="4">Serine hydrolase</fullName>
    </submittedName>
</protein>
<dbReference type="InterPro" id="IPR050789">
    <property type="entry name" value="Diverse_Enzym_Activities"/>
</dbReference>
<dbReference type="GO" id="GO:0016787">
    <property type="term" value="F:hydrolase activity"/>
    <property type="evidence" value="ECO:0007669"/>
    <property type="project" value="UniProtKB-KW"/>
</dbReference>
<dbReference type="Gene3D" id="3.20.20.300">
    <property type="entry name" value="Glycoside hydrolase, family 3, N-terminal domain"/>
    <property type="match status" value="1"/>
</dbReference>
<dbReference type="EMBL" id="JAHESD010000046">
    <property type="protein sequence ID" value="MBT1705097.1"/>
    <property type="molecule type" value="Genomic_DNA"/>
</dbReference>